<dbReference type="EMBL" id="LTDF01000058">
    <property type="protein sequence ID" value="KXT53388.1"/>
    <property type="molecule type" value="Genomic_DNA"/>
</dbReference>
<dbReference type="Gene3D" id="3.40.50.1460">
    <property type="match status" value="1"/>
</dbReference>
<dbReference type="SUPFAM" id="SSF52129">
    <property type="entry name" value="Caspase-like"/>
    <property type="match status" value="1"/>
</dbReference>
<sequence length="392" mass="43846">MIMKLQKNVFLLILCLALVNIPLRAQTFHAILFGDTNDESIGNTVKLDIERISCMLAEAQAALQNKISFEYDVNVANRCSPQNLRNVLNRLQCGKDDVVFLYYSGHGARSLHDTSKYPQMSLGAHYENELISAEGTFNIIKRKCPRLCIMITDCCNSYSENLSPKLELSKSAPCINREVETNYEDLFMKKSGAMIITSSKAGETSACNFKIGGFLTYGYLTVMTEANKQNISDWNNILEVTRDATVELSGNKQHPVFDVFVSDTVVSQTSVSTNESVVDESTDTMVIHGADVSANTQNQVLEGLRQLIDTNIAAPQRIAMVTPILNKYFSNANAIVEMLGRNCKTIVARETARNFLERLSTEYYLINFNVLSFTQDNNGKITSLRINEVYKK</sequence>
<proteinExistence type="predicted"/>
<dbReference type="GO" id="GO:0006508">
    <property type="term" value="P:proteolysis"/>
    <property type="evidence" value="ECO:0007669"/>
    <property type="project" value="InterPro"/>
</dbReference>
<dbReference type="AlphaFoldDB" id="A0A139LPM4"/>
<reference evidence="2 3" key="1">
    <citation type="submission" date="2016-02" db="EMBL/GenBank/DDBJ databases">
        <authorList>
            <person name="Wen L."/>
            <person name="He K."/>
            <person name="Yang H."/>
        </authorList>
    </citation>
    <scope>NUCLEOTIDE SEQUENCE [LARGE SCALE GENOMIC DNA]</scope>
    <source>
        <strain evidence="2 3">KLE1704</strain>
    </source>
</reference>
<dbReference type="Proteomes" id="UP000070319">
    <property type="component" value="Unassembled WGS sequence"/>
</dbReference>
<dbReference type="InterPro" id="IPR029030">
    <property type="entry name" value="Caspase-like_dom_sf"/>
</dbReference>
<comment type="caution">
    <text evidence="2">The sequence shown here is derived from an EMBL/GenBank/DDBJ whole genome shotgun (WGS) entry which is preliminary data.</text>
</comment>
<organism evidence="2">
    <name type="scientific">Bacteroides intestinalis</name>
    <dbReference type="NCBI Taxonomy" id="329854"/>
    <lineage>
        <taxon>Bacteria</taxon>
        <taxon>Pseudomonadati</taxon>
        <taxon>Bacteroidota</taxon>
        <taxon>Bacteroidia</taxon>
        <taxon>Bacteroidales</taxon>
        <taxon>Bacteroidaceae</taxon>
        <taxon>Bacteroides</taxon>
    </lineage>
</organism>
<accession>A0A139LPM4</accession>
<dbReference type="InterPro" id="IPR011600">
    <property type="entry name" value="Pept_C14_caspase"/>
</dbReference>
<feature type="domain" description="Peptidase C14 caspase" evidence="1">
    <location>
        <begin position="68"/>
        <end position="258"/>
    </location>
</feature>
<protein>
    <submittedName>
        <fullName evidence="2">Caspase domain protein</fullName>
    </submittedName>
</protein>
<gene>
    <name evidence="2" type="ORF">HMPREF2531_01428</name>
</gene>
<dbReference type="Pfam" id="PF00656">
    <property type="entry name" value="Peptidase_C14"/>
    <property type="match status" value="1"/>
</dbReference>
<evidence type="ECO:0000259" key="1">
    <source>
        <dbReference type="Pfam" id="PF00656"/>
    </source>
</evidence>
<dbReference type="PATRIC" id="fig|329854.7.peg.1455"/>
<evidence type="ECO:0000313" key="3">
    <source>
        <dbReference type="Proteomes" id="UP000070319"/>
    </source>
</evidence>
<name>A0A139LPM4_9BACE</name>
<dbReference type="GO" id="GO:0004197">
    <property type="term" value="F:cysteine-type endopeptidase activity"/>
    <property type="evidence" value="ECO:0007669"/>
    <property type="project" value="InterPro"/>
</dbReference>
<evidence type="ECO:0000313" key="2">
    <source>
        <dbReference type="EMBL" id="KXT53388.1"/>
    </source>
</evidence>